<accession>A0A4U5NH66</accession>
<name>A0A4U5NH66_STECR</name>
<feature type="region of interest" description="Disordered" evidence="2">
    <location>
        <begin position="262"/>
        <end position="286"/>
    </location>
</feature>
<keyword evidence="4" id="KW-1185">Reference proteome</keyword>
<feature type="compositionally biased region" description="Polar residues" evidence="2">
    <location>
        <begin position="274"/>
        <end position="286"/>
    </location>
</feature>
<sequence>MALFLLQLAGIFDAMSPDQKKLLVEIRGLNARLERTKKEQNEAEKTLKGFGRRLDAIIVSLGGDPEAFEAIEIGDADEELPPRTLPKWKNRDEKAAKLTFYFNTVLPSSLKAVDLHRLVAKNGSEFIVLFSNAVVWGPPSAVPMMAQMAKRLAQVDEEFVHDLFMSTFGSAIRTACMRPFILRVARLRLLKNEVIIRTLKFTWACCDWKVFPLRDPEVADAFNSLVGIWLYEAVRDYPYFRNDFAVKWMQKLLKQLKSLDWDDDQEPYDDSEENFGSSDSYNSWKG</sequence>
<protein>
    <submittedName>
        <fullName evidence="3">Uncharacterized protein</fullName>
    </submittedName>
</protein>
<proteinExistence type="predicted"/>
<evidence type="ECO:0000256" key="2">
    <source>
        <dbReference type="SAM" id="MobiDB-lite"/>
    </source>
</evidence>
<dbReference type="Proteomes" id="UP000298663">
    <property type="component" value="Unassembled WGS sequence"/>
</dbReference>
<reference evidence="3 4" key="1">
    <citation type="journal article" date="2015" name="Genome Biol.">
        <title>Comparative genomics of Steinernema reveals deeply conserved gene regulatory networks.</title>
        <authorList>
            <person name="Dillman A.R."/>
            <person name="Macchietto M."/>
            <person name="Porter C.F."/>
            <person name="Rogers A."/>
            <person name="Williams B."/>
            <person name="Antoshechkin I."/>
            <person name="Lee M.M."/>
            <person name="Goodwin Z."/>
            <person name="Lu X."/>
            <person name="Lewis E.E."/>
            <person name="Goodrich-Blair H."/>
            <person name="Stock S.P."/>
            <person name="Adams B.J."/>
            <person name="Sternberg P.W."/>
            <person name="Mortazavi A."/>
        </authorList>
    </citation>
    <scope>NUCLEOTIDE SEQUENCE [LARGE SCALE GENOMIC DNA]</scope>
    <source>
        <strain evidence="3 4">ALL</strain>
    </source>
</reference>
<feature type="coiled-coil region" evidence="1">
    <location>
        <begin position="19"/>
        <end position="53"/>
    </location>
</feature>
<gene>
    <name evidence="3" type="ORF">L596_015820</name>
</gene>
<keyword evidence="1" id="KW-0175">Coiled coil</keyword>
<dbReference type="AlphaFoldDB" id="A0A4U5NH66"/>
<dbReference type="EMBL" id="AZBU02000004">
    <property type="protein sequence ID" value="TKR82043.1"/>
    <property type="molecule type" value="Genomic_DNA"/>
</dbReference>
<feature type="compositionally biased region" description="Acidic residues" evidence="2">
    <location>
        <begin position="262"/>
        <end position="273"/>
    </location>
</feature>
<evidence type="ECO:0000256" key="1">
    <source>
        <dbReference type="SAM" id="Coils"/>
    </source>
</evidence>
<evidence type="ECO:0000313" key="3">
    <source>
        <dbReference type="EMBL" id="TKR82043.1"/>
    </source>
</evidence>
<reference evidence="3 4" key="2">
    <citation type="journal article" date="2019" name="G3 (Bethesda)">
        <title>Hybrid Assembly of the Genome of the Entomopathogenic Nematode Steinernema carpocapsae Identifies the X-Chromosome.</title>
        <authorList>
            <person name="Serra L."/>
            <person name="Macchietto M."/>
            <person name="Macias-Munoz A."/>
            <person name="McGill C.J."/>
            <person name="Rodriguez I.M."/>
            <person name="Rodriguez B."/>
            <person name="Murad R."/>
            <person name="Mortazavi A."/>
        </authorList>
    </citation>
    <scope>NUCLEOTIDE SEQUENCE [LARGE SCALE GENOMIC DNA]</scope>
    <source>
        <strain evidence="3 4">ALL</strain>
    </source>
</reference>
<evidence type="ECO:0000313" key="4">
    <source>
        <dbReference type="Proteomes" id="UP000298663"/>
    </source>
</evidence>
<comment type="caution">
    <text evidence="3">The sequence shown here is derived from an EMBL/GenBank/DDBJ whole genome shotgun (WGS) entry which is preliminary data.</text>
</comment>
<organism evidence="3 4">
    <name type="scientific">Steinernema carpocapsae</name>
    <name type="common">Entomopathogenic nematode</name>
    <dbReference type="NCBI Taxonomy" id="34508"/>
    <lineage>
        <taxon>Eukaryota</taxon>
        <taxon>Metazoa</taxon>
        <taxon>Ecdysozoa</taxon>
        <taxon>Nematoda</taxon>
        <taxon>Chromadorea</taxon>
        <taxon>Rhabditida</taxon>
        <taxon>Tylenchina</taxon>
        <taxon>Panagrolaimomorpha</taxon>
        <taxon>Strongyloidoidea</taxon>
        <taxon>Steinernematidae</taxon>
        <taxon>Steinernema</taxon>
    </lineage>
</organism>